<feature type="compositionally biased region" description="Low complexity" evidence="1">
    <location>
        <begin position="128"/>
        <end position="146"/>
    </location>
</feature>
<dbReference type="InterPro" id="IPR004690">
    <property type="entry name" value="Maln_transptMadL"/>
</dbReference>
<dbReference type="EMBL" id="LT629751">
    <property type="protein sequence ID" value="SDR95424.1"/>
    <property type="molecule type" value="Genomic_DNA"/>
</dbReference>
<feature type="region of interest" description="Disordered" evidence="1">
    <location>
        <begin position="122"/>
        <end position="146"/>
    </location>
</feature>
<feature type="transmembrane region" description="Helical" evidence="2">
    <location>
        <begin position="7"/>
        <end position="27"/>
    </location>
</feature>
<dbReference type="AlphaFoldDB" id="A0A1H1N8Y6"/>
<feature type="transmembrane region" description="Helical" evidence="2">
    <location>
        <begin position="63"/>
        <end position="81"/>
    </location>
</feature>
<dbReference type="NCBIfam" id="TIGR00807">
    <property type="entry name" value="malonate_madL"/>
    <property type="match status" value="1"/>
</dbReference>
<feature type="transmembrane region" description="Helical" evidence="2">
    <location>
        <begin position="33"/>
        <end position="51"/>
    </location>
</feature>
<sequence>MIIYGVALLAICTLAGLFVGDLLGVLIGVPSNVGGVGIAMLLLIFGGSYLHRRGALGAKTEQGIEFWSAIYIPIVVAMAAQQNVVGALSGGPAAILAGLAAVSLSFALVPVLDRLGRKDEVAAEPEAKPAAPVVATAKPAASSAQR</sequence>
<dbReference type="Proteomes" id="UP000243359">
    <property type="component" value="Chromosome I"/>
</dbReference>
<keyword evidence="2" id="KW-0812">Transmembrane</keyword>
<accession>A0A1H1N8Y6</accession>
<protein>
    <submittedName>
        <fullName evidence="3">Malonate transporter, MadL subunit</fullName>
    </submittedName>
</protein>
<proteinExistence type="predicted"/>
<evidence type="ECO:0000256" key="2">
    <source>
        <dbReference type="SAM" id="Phobius"/>
    </source>
</evidence>
<dbReference type="OrthoDB" id="286752at2"/>
<feature type="transmembrane region" description="Helical" evidence="2">
    <location>
        <begin position="93"/>
        <end position="112"/>
    </location>
</feature>
<organism evidence="3 4">
    <name type="scientific">Pseudomonas oryzae</name>
    <dbReference type="NCBI Taxonomy" id="1392877"/>
    <lineage>
        <taxon>Bacteria</taxon>
        <taxon>Pseudomonadati</taxon>
        <taxon>Pseudomonadota</taxon>
        <taxon>Gammaproteobacteria</taxon>
        <taxon>Pseudomonadales</taxon>
        <taxon>Pseudomonadaceae</taxon>
        <taxon>Pseudomonas</taxon>
    </lineage>
</organism>
<keyword evidence="2" id="KW-1133">Transmembrane helix</keyword>
<keyword evidence="2" id="KW-0472">Membrane</keyword>
<name>A0A1H1N8Y6_9PSED</name>
<evidence type="ECO:0000256" key="1">
    <source>
        <dbReference type="SAM" id="MobiDB-lite"/>
    </source>
</evidence>
<dbReference type="GO" id="GO:0016020">
    <property type="term" value="C:membrane"/>
    <property type="evidence" value="ECO:0007669"/>
    <property type="project" value="InterPro"/>
</dbReference>
<reference evidence="4" key="1">
    <citation type="submission" date="2016-10" db="EMBL/GenBank/DDBJ databases">
        <authorList>
            <person name="Varghese N."/>
            <person name="Submissions S."/>
        </authorList>
    </citation>
    <scope>NUCLEOTIDE SEQUENCE [LARGE SCALE GENOMIC DNA]</scope>
    <source>
        <strain evidence="4">KCTC 32247</strain>
    </source>
</reference>
<dbReference type="STRING" id="1392877.SAMN05216221_0738"/>
<gene>
    <name evidence="3" type="ORF">SAMN05216221_0738</name>
</gene>
<dbReference type="Pfam" id="PF03817">
    <property type="entry name" value="MadL"/>
    <property type="match status" value="1"/>
</dbReference>
<evidence type="ECO:0000313" key="4">
    <source>
        <dbReference type="Proteomes" id="UP000243359"/>
    </source>
</evidence>
<evidence type="ECO:0000313" key="3">
    <source>
        <dbReference type="EMBL" id="SDR95424.1"/>
    </source>
</evidence>
<keyword evidence="4" id="KW-1185">Reference proteome</keyword>
<dbReference type="RefSeq" id="WP_090347666.1">
    <property type="nucleotide sequence ID" value="NZ_LT629751.1"/>
</dbReference>